<feature type="domain" description="YprB ribonuclease H-like" evidence="1">
    <location>
        <begin position="47"/>
        <end position="178"/>
    </location>
</feature>
<evidence type="ECO:0000259" key="1">
    <source>
        <dbReference type="Pfam" id="PF13482"/>
    </source>
</evidence>
<comment type="caution">
    <text evidence="2">The sequence shown here is derived from an EMBL/GenBank/DDBJ whole genome shotgun (WGS) entry which is preliminary data.</text>
</comment>
<dbReference type="GO" id="GO:0003676">
    <property type="term" value="F:nucleic acid binding"/>
    <property type="evidence" value="ECO:0007669"/>
    <property type="project" value="InterPro"/>
</dbReference>
<dbReference type="OrthoDB" id="5807460at2"/>
<dbReference type="InterPro" id="IPR012337">
    <property type="entry name" value="RNaseH-like_sf"/>
</dbReference>
<protein>
    <submittedName>
        <fullName evidence="2">Phage exonuclease</fullName>
    </submittedName>
</protein>
<dbReference type="AlphaFoldDB" id="A0A0A2WNN0"/>
<proteinExistence type="predicted"/>
<dbReference type="Proteomes" id="UP000030518">
    <property type="component" value="Unassembled WGS sequence"/>
</dbReference>
<reference evidence="2 3" key="1">
    <citation type="submission" date="2014-09" db="EMBL/GenBank/DDBJ databases">
        <title>Genome sequences of Lysobacter dokdonensis DS-58.</title>
        <authorList>
            <person name="Kim J.F."/>
            <person name="Kwak M.-J."/>
        </authorList>
    </citation>
    <scope>NUCLEOTIDE SEQUENCE [LARGE SCALE GENOMIC DNA]</scope>
    <source>
        <strain evidence="2 3">DS-58</strain>
    </source>
</reference>
<organism evidence="2 3">
    <name type="scientific">Lysobacter dokdonensis DS-58</name>
    <dbReference type="NCBI Taxonomy" id="1300345"/>
    <lineage>
        <taxon>Bacteria</taxon>
        <taxon>Pseudomonadati</taxon>
        <taxon>Pseudomonadota</taxon>
        <taxon>Gammaproteobacteria</taxon>
        <taxon>Lysobacterales</taxon>
        <taxon>Lysobacteraceae</taxon>
        <taxon>Noviluteimonas</taxon>
    </lineage>
</organism>
<dbReference type="STRING" id="1300345.LF41_2407"/>
<evidence type="ECO:0000313" key="2">
    <source>
        <dbReference type="EMBL" id="KGQ19900.1"/>
    </source>
</evidence>
<dbReference type="eggNOG" id="ENOG50338JX">
    <property type="taxonomic scope" value="Bacteria"/>
</dbReference>
<keyword evidence="2" id="KW-0540">Nuclease</keyword>
<dbReference type="Pfam" id="PF13482">
    <property type="entry name" value="RNase_H_2"/>
    <property type="match status" value="1"/>
</dbReference>
<evidence type="ECO:0000313" key="3">
    <source>
        <dbReference type="Proteomes" id="UP000030518"/>
    </source>
</evidence>
<gene>
    <name evidence="2" type="ORF">LF41_2407</name>
</gene>
<dbReference type="PATRIC" id="fig|1300345.3.peg.977"/>
<sequence length="247" mass="28427">MSRILCIDIETRPMESRHWGLWGQNIAISQIQKPDGLLCFAAQFVGERKVHYASQWDDGERGMVRAAHKLLDEADVVMGWNSQKFDVPWLQRCFIEHKLHRPSPFKQLDLMRAVKKYARLPSYKLQFVAGWLNVGSKLRTGGMELWDDVLAGDDKAREKMRRYNIQDTKLTGEVYAELSSRGWVSAPVNHSTLDGHVCPHCASDRLQARGYDFRATRRYKRWFCLDCKRWSSSVASEPGSAQLRPAA</sequence>
<dbReference type="RefSeq" id="WP_152599893.1">
    <property type="nucleotide sequence ID" value="NZ_JRKJ01000005.1"/>
</dbReference>
<keyword evidence="2" id="KW-0378">Hydrolase</keyword>
<name>A0A0A2WNN0_9GAMM</name>
<dbReference type="SUPFAM" id="SSF53098">
    <property type="entry name" value="Ribonuclease H-like"/>
    <property type="match status" value="1"/>
</dbReference>
<dbReference type="EMBL" id="JRKJ01000005">
    <property type="protein sequence ID" value="KGQ19900.1"/>
    <property type="molecule type" value="Genomic_DNA"/>
</dbReference>
<dbReference type="InterPro" id="IPR036397">
    <property type="entry name" value="RNaseH_sf"/>
</dbReference>
<dbReference type="Gene3D" id="3.30.420.10">
    <property type="entry name" value="Ribonuclease H-like superfamily/Ribonuclease H"/>
    <property type="match status" value="1"/>
</dbReference>
<accession>A0A0A2WNN0</accession>
<dbReference type="InterPro" id="IPR038720">
    <property type="entry name" value="YprB_RNase_H-like_dom"/>
</dbReference>
<keyword evidence="3" id="KW-1185">Reference proteome</keyword>
<dbReference type="GO" id="GO:0004527">
    <property type="term" value="F:exonuclease activity"/>
    <property type="evidence" value="ECO:0007669"/>
    <property type="project" value="UniProtKB-KW"/>
</dbReference>
<keyword evidence="2" id="KW-0269">Exonuclease</keyword>